<dbReference type="GeneID" id="43598383"/>
<dbReference type="Proteomes" id="UP000254866">
    <property type="component" value="Unassembled WGS sequence"/>
</dbReference>
<sequence>MYTNRAASKPPAQGGGVDQLSYLPQVTRWKCPQVAKCPGNTDIREKHAEKECLLGPRTAVSIRAAQSGQKYEKQSSMVTLTSKMAEVFMG</sequence>
<dbReference type="EMBL" id="NPIC01000003">
    <property type="protein sequence ID" value="RDL38101.1"/>
    <property type="molecule type" value="Genomic_DNA"/>
</dbReference>
<reference evidence="1 2" key="1">
    <citation type="journal article" date="2018" name="IMA Fungus">
        <title>IMA Genome-F 9: Draft genome sequence of Annulohypoxylon stygium, Aspergillus mulundensis, Berkeleyomyces basicola (syn. Thielaviopsis basicola), Ceratocystis smalleyi, two Cercospora beticola strains, Coleophoma cylindrospora, Fusarium fracticaudum, Phialophora cf. hyalina, and Morchella septimelata.</title>
        <authorList>
            <person name="Wingfield B.D."/>
            <person name="Bills G.F."/>
            <person name="Dong Y."/>
            <person name="Huang W."/>
            <person name="Nel W.J."/>
            <person name="Swalarsk-Parry B.S."/>
            <person name="Vaghefi N."/>
            <person name="Wilken P.M."/>
            <person name="An Z."/>
            <person name="de Beer Z.W."/>
            <person name="De Vos L."/>
            <person name="Chen L."/>
            <person name="Duong T.A."/>
            <person name="Gao Y."/>
            <person name="Hammerbacher A."/>
            <person name="Kikkert J.R."/>
            <person name="Li Y."/>
            <person name="Li H."/>
            <person name="Li K."/>
            <person name="Li Q."/>
            <person name="Liu X."/>
            <person name="Ma X."/>
            <person name="Naidoo K."/>
            <person name="Pethybridge S.J."/>
            <person name="Sun J."/>
            <person name="Steenkamp E.T."/>
            <person name="van der Nest M.A."/>
            <person name="van Wyk S."/>
            <person name="Wingfield M.J."/>
            <person name="Xiong C."/>
            <person name="Yue Q."/>
            <person name="Zhang X."/>
        </authorList>
    </citation>
    <scope>NUCLEOTIDE SEQUENCE [LARGE SCALE GENOMIC DNA]</scope>
    <source>
        <strain evidence="1 2">BP 5553</strain>
    </source>
</reference>
<proteinExistence type="predicted"/>
<dbReference type="RefSeq" id="XP_031870757.1">
    <property type="nucleotide sequence ID" value="XM_032014157.1"/>
</dbReference>
<keyword evidence="2" id="KW-1185">Reference proteome</keyword>
<protein>
    <submittedName>
        <fullName evidence="1">Uncharacterized protein</fullName>
    </submittedName>
</protein>
<name>A0A370TRF5_9HELO</name>
<organism evidence="1 2">
    <name type="scientific">Venustampulla echinocandica</name>
    <dbReference type="NCBI Taxonomy" id="2656787"/>
    <lineage>
        <taxon>Eukaryota</taxon>
        <taxon>Fungi</taxon>
        <taxon>Dikarya</taxon>
        <taxon>Ascomycota</taxon>
        <taxon>Pezizomycotina</taxon>
        <taxon>Leotiomycetes</taxon>
        <taxon>Helotiales</taxon>
        <taxon>Pleuroascaceae</taxon>
        <taxon>Venustampulla</taxon>
    </lineage>
</organism>
<accession>A0A370TRF5</accession>
<evidence type="ECO:0000313" key="2">
    <source>
        <dbReference type="Proteomes" id="UP000254866"/>
    </source>
</evidence>
<gene>
    <name evidence="1" type="ORF">BP5553_05534</name>
</gene>
<comment type="caution">
    <text evidence="1">The sequence shown here is derived from an EMBL/GenBank/DDBJ whole genome shotgun (WGS) entry which is preliminary data.</text>
</comment>
<dbReference type="AlphaFoldDB" id="A0A370TRF5"/>
<evidence type="ECO:0000313" key="1">
    <source>
        <dbReference type="EMBL" id="RDL38101.1"/>
    </source>
</evidence>